<dbReference type="KEGG" id="mpar:F7D14_14975"/>
<dbReference type="Pfam" id="PF13409">
    <property type="entry name" value="GST_N_2"/>
    <property type="match status" value="1"/>
</dbReference>
<dbReference type="CDD" id="cd03043">
    <property type="entry name" value="GST_N_1"/>
    <property type="match status" value="1"/>
</dbReference>
<dbReference type="InterPro" id="IPR040079">
    <property type="entry name" value="Glutathione_S-Trfase"/>
</dbReference>
<feature type="domain" description="GST N-terminal" evidence="1">
    <location>
        <begin position="7"/>
        <end position="87"/>
    </location>
</feature>
<keyword evidence="3" id="KW-1185">Reference proteome</keyword>
<dbReference type="PROSITE" id="PS50404">
    <property type="entry name" value="GST_NTER"/>
    <property type="match status" value="1"/>
</dbReference>
<evidence type="ECO:0000259" key="1">
    <source>
        <dbReference type="PROSITE" id="PS50404"/>
    </source>
</evidence>
<dbReference type="EMBL" id="CP044331">
    <property type="protein sequence ID" value="QGM98653.1"/>
    <property type="molecule type" value="Genomic_DNA"/>
</dbReference>
<proteinExistence type="predicted"/>
<name>A0A6B8MBH3_9HYPH</name>
<evidence type="ECO:0000313" key="2">
    <source>
        <dbReference type="EMBL" id="QGM98653.1"/>
    </source>
</evidence>
<dbReference type="AlphaFoldDB" id="A0A6B8MBH3"/>
<keyword evidence="2" id="KW-0808">Transferase</keyword>
<dbReference type="PANTHER" id="PTHR42673:SF4">
    <property type="entry name" value="MALEYLACETOACETATE ISOMERASE"/>
    <property type="match status" value="1"/>
</dbReference>
<dbReference type="Gene3D" id="3.40.30.10">
    <property type="entry name" value="Glutaredoxin"/>
    <property type="match status" value="1"/>
</dbReference>
<dbReference type="Proteomes" id="UP000422569">
    <property type="component" value="Chromosome"/>
</dbReference>
<dbReference type="SFLD" id="SFLDG00358">
    <property type="entry name" value="Main_(cytGST)"/>
    <property type="match status" value="1"/>
</dbReference>
<accession>A0A6B8MBH3</accession>
<organism evidence="2 3">
    <name type="scientific">Methylocystis parvus</name>
    <dbReference type="NCBI Taxonomy" id="134"/>
    <lineage>
        <taxon>Bacteria</taxon>
        <taxon>Pseudomonadati</taxon>
        <taxon>Pseudomonadota</taxon>
        <taxon>Alphaproteobacteria</taxon>
        <taxon>Hyphomicrobiales</taxon>
        <taxon>Methylocystaceae</taxon>
        <taxon>Methylocystis</taxon>
    </lineage>
</organism>
<dbReference type="CDD" id="cd03194">
    <property type="entry name" value="GST_C_3"/>
    <property type="match status" value="1"/>
</dbReference>
<evidence type="ECO:0000313" key="3">
    <source>
        <dbReference type="Proteomes" id="UP000422569"/>
    </source>
</evidence>
<gene>
    <name evidence="2" type="ORF">F7D14_14975</name>
</gene>
<dbReference type="InterPro" id="IPR004045">
    <property type="entry name" value="Glutathione_S-Trfase_N"/>
</dbReference>
<dbReference type="SUPFAM" id="SSF52833">
    <property type="entry name" value="Thioredoxin-like"/>
    <property type="match status" value="1"/>
</dbReference>
<dbReference type="Gene3D" id="1.20.1050.10">
    <property type="match status" value="1"/>
</dbReference>
<dbReference type="GO" id="GO:0006559">
    <property type="term" value="P:L-phenylalanine catabolic process"/>
    <property type="evidence" value="ECO:0007669"/>
    <property type="project" value="TreeGrafter"/>
</dbReference>
<dbReference type="Pfam" id="PF13410">
    <property type="entry name" value="GST_C_2"/>
    <property type="match status" value="1"/>
</dbReference>
<protein>
    <submittedName>
        <fullName evidence="2">Glutathione S-transferase family protein</fullName>
    </submittedName>
</protein>
<dbReference type="SFLD" id="SFLDS00019">
    <property type="entry name" value="Glutathione_Transferase_(cytos"/>
    <property type="match status" value="1"/>
</dbReference>
<dbReference type="PANTHER" id="PTHR42673">
    <property type="entry name" value="MALEYLACETOACETATE ISOMERASE"/>
    <property type="match status" value="1"/>
</dbReference>
<dbReference type="GO" id="GO:0016034">
    <property type="term" value="F:maleylacetoacetate isomerase activity"/>
    <property type="evidence" value="ECO:0007669"/>
    <property type="project" value="TreeGrafter"/>
</dbReference>
<dbReference type="SUPFAM" id="SSF47616">
    <property type="entry name" value="GST C-terminal domain-like"/>
    <property type="match status" value="1"/>
</dbReference>
<dbReference type="GO" id="GO:0006749">
    <property type="term" value="P:glutathione metabolic process"/>
    <property type="evidence" value="ECO:0007669"/>
    <property type="project" value="TreeGrafter"/>
</dbReference>
<dbReference type="GO" id="GO:0004364">
    <property type="term" value="F:glutathione transferase activity"/>
    <property type="evidence" value="ECO:0007669"/>
    <property type="project" value="TreeGrafter"/>
</dbReference>
<sequence length="219" mass="24453">MRGSNVLKLVIGNKRYSSWSMRPWILMKVFEVPFEEILVPLYRAESKPALLAHSPAGKAPILKDGALTVWESLAIIEHVADLFPDRAIWPRDPAARAHARALACEMHAGFSALRNECSMNFGRAARPVPISDGALADAERIDAAWRDALSSYGGPFLFGAFSAADAMFAPVVQRLDNYMIPVSEPSRRYMETVKTLPAWAEWRAAARGEAWRLPQFERE</sequence>
<dbReference type="InterPro" id="IPR036249">
    <property type="entry name" value="Thioredoxin-like_sf"/>
</dbReference>
<reference evidence="2 3" key="1">
    <citation type="submission" date="2019-09" db="EMBL/GenBank/DDBJ databases">
        <title>Isolation and complete genome sequencing of Methylocystis species.</title>
        <authorList>
            <person name="Rumah B.L."/>
            <person name="Stead C.E."/>
            <person name="Stevens B.C."/>
            <person name="Minton N.P."/>
            <person name="Grosse-Honebrink A."/>
            <person name="Zhang Y."/>
        </authorList>
    </citation>
    <scope>NUCLEOTIDE SEQUENCE [LARGE SCALE GENOMIC DNA]</scope>
    <source>
        <strain evidence="2 3">BRCS2</strain>
    </source>
</reference>
<dbReference type="InterPro" id="IPR036282">
    <property type="entry name" value="Glutathione-S-Trfase_C_sf"/>
</dbReference>